<evidence type="ECO:0000256" key="7">
    <source>
        <dbReference type="ARBA" id="ARBA00047899"/>
    </source>
</evidence>
<dbReference type="InterPro" id="IPR008271">
    <property type="entry name" value="Ser/Thr_kinase_AS"/>
</dbReference>
<comment type="catalytic activity">
    <reaction evidence="8">
        <text>L-seryl-[protein] + ATP = O-phospho-L-seryl-[protein] + ADP + H(+)</text>
        <dbReference type="Rhea" id="RHEA:17989"/>
        <dbReference type="Rhea" id="RHEA-COMP:9863"/>
        <dbReference type="Rhea" id="RHEA-COMP:11604"/>
        <dbReference type="ChEBI" id="CHEBI:15378"/>
        <dbReference type="ChEBI" id="CHEBI:29999"/>
        <dbReference type="ChEBI" id="CHEBI:30616"/>
        <dbReference type="ChEBI" id="CHEBI:83421"/>
        <dbReference type="ChEBI" id="CHEBI:456216"/>
        <dbReference type="EC" id="2.7.11.1"/>
    </reaction>
</comment>
<feature type="compositionally biased region" description="Basic and acidic residues" evidence="10">
    <location>
        <begin position="269"/>
        <end position="285"/>
    </location>
</feature>
<dbReference type="GO" id="GO:0000245">
    <property type="term" value="P:spliceosomal complex assembly"/>
    <property type="evidence" value="ECO:0007669"/>
    <property type="project" value="TreeGrafter"/>
</dbReference>
<keyword evidence="4 9" id="KW-0547">Nucleotide-binding</keyword>
<feature type="compositionally biased region" description="Basic and acidic residues" evidence="10">
    <location>
        <begin position="182"/>
        <end position="191"/>
    </location>
</feature>
<keyword evidence="6 9" id="KW-0067">ATP-binding</keyword>
<evidence type="ECO:0000256" key="2">
    <source>
        <dbReference type="ARBA" id="ARBA00022527"/>
    </source>
</evidence>
<dbReference type="Proteomes" id="UP001432027">
    <property type="component" value="Unassembled WGS sequence"/>
</dbReference>
<evidence type="ECO:0000313" key="13">
    <source>
        <dbReference type="Proteomes" id="UP001432027"/>
    </source>
</evidence>
<evidence type="ECO:0000259" key="11">
    <source>
        <dbReference type="PROSITE" id="PS50011"/>
    </source>
</evidence>
<dbReference type="PROSITE" id="PS00108">
    <property type="entry name" value="PROTEIN_KINASE_ST"/>
    <property type="match status" value="1"/>
</dbReference>
<feature type="region of interest" description="Disordered" evidence="10">
    <location>
        <begin position="177"/>
        <end position="250"/>
    </location>
</feature>
<dbReference type="GO" id="GO:0005524">
    <property type="term" value="F:ATP binding"/>
    <property type="evidence" value="ECO:0007669"/>
    <property type="project" value="UniProtKB-UniRule"/>
</dbReference>
<keyword evidence="5" id="KW-0418">Kinase</keyword>
<feature type="domain" description="Protein kinase" evidence="11">
    <location>
        <begin position="329"/>
        <end position="641"/>
    </location>
</feature>
<name>A0AAV5SWE7_9BILA</name>
<evidence type="ECO:0000256" key="3">
    <source>
        <dbReference type="ARBA" id="ARBA00022679"/>
    </source>
</evidence>
<dbReference type="InterPro" id="IPR000719">
    <property type="entry name" value="Prot_kinase_dom"/>
</dbReference>
<dbReference type="InterPro" id="IPR011009">
    <property type="entry name" value="Kinase-like_dom_sf"/>
</dbReference>
<evidence type="ECO:0000256" key="4">
    <source>
        <dbReference type="ARBA" id="ARBA00022741"/>
    </source>
</evidence>
<reference evidence="12" key="1">
    <citation type="submission" date="2023-10" db="EMBL/GenBank/DDBJ databases">
        <title>Genome assembly of Pristionchus species.</title>
        <authorList>
            <person name="Yoshida K."/>
            <person name="Sommer R.J."/>
        </authorList>
    </citation>
    <scope>NUCLEOTIDE SEQUENCE</scope>
    <source>
        <strain evidence="12">RS0144</strain>
    </source>
</reference>
<feature type="compositionally biased region" description="Acidic residues" evidence="10">
    <location>
        <begin position="1"/>
        <end position="10"/>
    </location>
</feature>
<dbReference type="SMART" id="SM00220">
    <property type="entry name" value="S_TKc"/>
    <property type="match status" value="1"/>
</dbReference>
<keyword evidence="2" id="KW-0723">Serine/threonine-protein kinase</keyword>
<dbReference type="AlphaFoldDB" id="A0AAV5SWE7"/>
<dbReference type="Pfam" id="PF00069">
    <property type="entry name" value="Pkinase"/>
    <property type="match status" value="1"/>
</dbReference>
<dbReference type="Gene3D" id="1.10.510.10">
    <property type="entry name" value="Transferase(Phosphotransferase) domain 1"/>
    <property type="match status" value="1"/>
</dbReference>
<comment type="caution">
    <text evidence="12">The sequence shown here is derived from an EMBL/GenBank/DDBJ whole genome shotgun (WGS) entry which is preliminary data.</text>
</comment>
<evidence type="ECO:0000256" key="1">
    <source>
        <dbReference type="ARBA" id="ARBA00012513"/>
    </source>
</evidence>
<organism evidence="12 13">
    <name type="scientific">Pristionchus entomophagus</name>
    <dbReference type="NCBI Taxonomy" id="358040"/>
    <lineage>
        <taxon>Eukaryota</taxon>
        <taxon>Metazoa</taxon>
        <taxon>Ecdysozoa</taxon>
        <taxon>Nematoda</taxon>
        <taxon>Chromadorea</taxon>
        <taxon>Rhabditida</taxon>
        <taxon>Rhabditina</taxon>
        <taxon>Diplogasteromorpha</taxon>
        <taxon>Diplogasteroidea</taxon>
        <taxon>Neodiplogasteridae</taxon>
        <taxon>Pristionchus</taxon>
    </lineage>
</organism>
<feature type="compositionally biased region" description="Acidic residues" evidence="10">
    <location>
        <begin position="286"/>
        <end position="307"/>
    </location>
</feature>
<feature type="region of interest" description="Disordered" evidence="10">
    <location>
        <begin position="1"/>
        <end position="65"/>
    </location>
</feature>
<dbReference type="FunFam" id="3.30.200.20:FF:000770">
    <property type="entry name" value="SRSF protein kinase 2"/>
    <property type="match status" value="1"/>
</dbReference>
<dbReference type="EC" id="2.7.11.1" evidence="1"/>
<dbReference type="GO" id="GO:0005737">
    <property type="term" value="C:cytoplasm"/>
    <property type="evidence" value="ECO:0007669"/>
    <property type="project" value="TreeGrafter"/>
</dbReference>
<feature type="compositionally biased region" description="Acidic residues" evidence="10">
    <location>
        <begin position="222"/>
        <end position="233"/>
    </location>
</feature>
<feature type="compositionally biased region" description="Basic and acidic residues" evidence="10">
    <location>
        <begin position="234"/>
        <end position="250"/>
    </location>
</feature>
<feature type="region of interest" description="Disordered" evidence="10">
    <location>
        <begin position="685"/>
        <end position="722"/>
    </location>
</feature>
<keyword evidence="3" id="KW-0808">Transferase</keyword>
<accession>A0AAV5SWE7</accession>
<dbReference type="PROSITE" id="PS50011">
    <property type="entry name" value="PROTEIN_KINASE_DOM"/>
    <property type="match status" value="1"/>
</dbReference>
<dbReference type="EMBL" id="BTSX01000002">
    <property type="protein sequence ID" value="GMS87040.1"/>
    <property type="molecule type" value="Genomic_DNA"/>
</dbReference>
<dbReference type="InterPro" id="IPR017441">
    <property type="entry name" value="Protein_kinase_ATP_BS"/>
</dbReference>
<dbReference type="GO" id="GO:0005634">
    <property type="term" value="C:nucleus"/>
    <property type="evidence" value="ECO:0007669"/>
    <property type="project" value="TreeGrafter"/>
</dbReference>
<evidence type="ECO:0000313" key="12">
    <source>
        <dbReference type="EMBL" id="GMS87040.1"/>
    </source>
</evidence>
<dbReference type="SUPFAM" id="SSF56112">
    <property type="entry name" value="Protein kinase-like (PK-like)"/>
    <property type="match status" value="1"/>
</dbReference>
<dbReference type="PROSITE" id="PS00107">
    <property type="entry name" value="PROTEIN_KINASE_ATP"/>
    <property type="match status" value="1"/>
</dbReference>
<dbReference type="PANTHER" id="PTHR47634:SF9">
    <property type="entry name" value="PROTEIN KINASE DOMAIN-CONTAINING PROTEIN-RELATED"/>
    <property type="match status" value="1"/>
</dbReference>
<feature type="compositionally biased region" description="Basic residues" evidence="10">
    <location>
        <begin position="41"/>
        <end position="63"/>
    </location>
</feature>
<comment type="catalytic activity">
    <reaction evidence="7">
        <text>L-threonyl-[protein] + ATP = O-phospho-L-threonyl-[protein] + ADP + H(+)</text>
        <dbReference type="Rhea" id="RHEA:46608"/>
        <dbReference type="Rhea" id="RHEA-COMP:11060"/>
        <dbReference type="Rhea" id="RHEA-COMP:11605"/>
        <dbReference type="ChEBI" id="CHEBI:15378"/>
        <dbReference type="ChEBI" id="CHEBI:30013"/>
        <dbReference type="ChEBI" id="CHEBI:30616"/>
        <dbReference type="ChEBI" id="CHEBI:61977"/>
        <dbReference type="ChEBI" id="CHEBI:456216"/>
        <dbReference type="EC" id="2.7.11.1"/>
    </reaction>
</comment>
<feature type="region of interest" description="Disordered" evidence="10">
    <location>
        <begin position="265"/>
        <end position="319"/>
    </location>
</feature>
<dbReference type="GO" id="GO:0004674">
    <property type="term" value="F:protein serine/threonine kinase activity"/>
    <property type="evidence" value="ECO:0007669"/>
    <property type="project" value="UniProtKB-KW"/>
</dbReference>
<keyword evidence="13" id="KW-1185">Reference proteome</keyword>
<feature type="compositionally biased region" description="Basic and acidic residues" evidence="10">
    <location>
        <begin position="198"/>
        <end position="221"/>
    </location>
</feature>
<feature type="binding site" evidence="9">
    <location>
        <position position="358"/>
    </location>
    <ligand>
        <name>ATP</name>
        <dbReference type="ChEBI" id="CHEBI:30616"/>
    </ligand>
</feature>
<evidence type="ECO:0000256" key="10">
    <source>
        <dbReference type="SAM" id="MobiDB-lite"/>
    </source>
</evidence>
<dbReference type="Gene3D" id="3.30.200.20">
    <property type="entry name" value="Phosphorylase Kinase, domain 1"/>
    <property type="match status" value="1"/>
</dbReference>
<evidence type="ECO:0000256" key="8">
    <source>
        <dbReference type="ARBA" id="ARBA00048679"/>
    </source>
</evidence>
<dbReference type="CDD" id="cd14136">
    <property type="entry name" value="STKc_SRPK"/>
    <property type="match status" value="1"/>
</dbReference>
<dbReference type="PANTHER" id="PTHR47634">
    <property type="entry name" value="PROTEIN KINASE DOMAIN-CONTAINING PROTEIN-RELATED"/>
    <property type="match status" value="1"/>
</dbReference>
<feature type="compositionally biased region" description="Low complexity" evidence="10">
    <location>
        <begin position="689"/>
        <end position="703"/>
    </location>
</feature>
<sequence length="761" mass="85630">MDQSDGETGEVETKRRSDRVAAKPQKRWSFDEDSDSDAGPSRKRSKPGPRRSRSGPRGPRRMSVKPTTPKCIFCEAYPSTACAYAQHLSAKHKSTLIANQIYAVCSCGVEVRSWTHDAAHNLICDGKHFSLHKLDPADVARGRRERTRNSRSVPLRQRSVVAAIAAAAAAARSAATAAFNDAGEKEQEERGRRRKRKEKDDVKMEVDNEVKKEKEDQKEKMEDIDDEEMETEETDNKEIKKERRERKNGEEKVAIRRAEIMEDIEEEEKEKKEQGKVENGEGNAHEEEEEEETEDEKEEEDDEEQENAAEYKQGGYHPVSIGDVYNERYRVVRKLGYGRFSTVWLCKDAITKRKVALKISKSDENYTATAEDEIKLLDAISRVDKSDPRRDKVVQLLESFSHTGVHGQHVCLVFEPLTCNLLKLIERSNYQGLEIDKVRTIMRQVLQGLDFLHTKCKIIHTDIKPENILVKMVKGKISKVKIADLGNACWTHHHFADAIQTKEYRSPEVLVGLEYGTGADIWSTACMAFEVAMGGYLFEPVEAPNHSSEADHLAKITRMLGPILPEVYKEGAHWDEFFNEEGKLLHDSNINPRSWPLMMELLRKQWNRVDVEQFCAFLEPMLEIDQDNRGTAAQCLQEDWLLHPPVARPAPVVAATSAAAAEEEKAAAGYGAPALVAAAEAEETEETAANDAAPVSAAAAAAADGEETRREGEEMMEEGSNGRHVAEMEKEMIEVRLVDDNQEPVNGIFGEIEVEEESVGF</sequence>
<dbReference type="FunFam" id="1.10.510.10:FF:000275">
    <property type="entry name" value="SRSF protein kinase 2 isoform X3"/>
    <property type="match status" value="1"/>
</dbReference>
<dbReference type="InterPro" id="IPR051334">
    <property type="entry name" value="SRPK"/>
</dbReference>
<evidence type="ECO:0000256" key="9">
    <source>
        <dbReference type="PROSITE-ProRule" id="PRU10141"/>
    </source>
</evidence>
<feature type="compositionally biased region" description="Basic and acidic residues" evidence="10">
    <location>
        <begin position="11"/>
        <end position="21"/>
    </location>
</feature>
<dbReference type="GO" id="GO:0050684">
    <property type="term" value="P:regulation of mRNA processing"/>
    <property type="evidence" value="ECO:0007669"/>
    <property type="project" value="TreeGrafter"/>
</dbReference>
<evidence type="ECO:0000256" key="5">
    <source>
        <dbReference type="ARBA" id="ARBA00022777"/>
    </source>
</evidence>
<evidence type="ECO:0000256" key="6">
    <source>
        <dbReference type="ARBA" id="ARBA00022840"/>
    </source>
</evidence>
<proteinExistence type="predicted"/>
<protein>
    <recommendedName>
        <fullName evidence="1">non-specific serine/threonine protein kinase</fullName>
        <ecNumber evidence="1">2.7.11.1</ecNumber>
    </recommendedName>
</protein>
<gene>
    <name evidence="12" type="ORF">PENTCL1PPCAC_9215</name>
</gene>